<gene>
    <name evidence="2" type="primary">tsaB</name>
    <name evidence="2" type="ORF">GX576_13710</name>
</gene>
<dbReference type="InterPro" id="IPR022496">
    <property type="entry name" value="T6A_TsaB"/>
</dbReference>
<evidence type="ECO:0000313" key="3">
    <source>
        <dbReference type="Proteomes" id="UP000536534"/>
    </source>
</evidence>
<accession>A0A7X7LXZ0</accession>
<evidence type="ECO:0000259" key="1">
    <source>
        <dbReference type="Pfam" id="PF00814"/>
    </source>
</evidence>
<keyword evidence="2" id="KW-0808">Transferase</keyword>
<dbReference type="SUPFAM" id="SSF53067">
    <property type="entry name" value="Actin-like ATPase domain"/>
    <property type="match status" value="2"/>
</dbReference>
<reference evidence="2 3" key="1">
    <citation type="journal article" date="2020" name="Biotechnol. Biofuels">
        <title>New insights from the biogas microbiome by comprehensive genome-resolved metagenomics of nearly 1600 species originating from multiple anaerobic digesters.</title>
        <authorList>
            <person name="Campanaro S."/>
            <person name="Treu L."/>
            <person name="Rodriguez-R L.M."/>
            <person name="Kovalovszki A."/>
            <person name="Ziels R.M."/>
            <person name="Maus I."/>
            <person name="Zhu X."/>
            <person name="Kougias P.G."/>
            <person name="Basile A."/>
            <person name="Luo G."/>
            <person name="Schluter A."/>
            <person name="Konstantinidis K.T."/>
            <person name="Angelidaki I."/>
        </authorList>
    </citation>
    <scope>NUCLEOTIDE SEQUENCE [LARGE SCALE GENOMIC DNA]</scope>
    <source>
        <strain evidence="2">AS06rmzACSIP_256</strain>
    </source>
</reference>
<dbReference type="GO" id="GO:0016740">
    <property type="term" value="F:transferase activity"/>
    <property type="evidence" value="ECO:0007669"/>
    <property type="project" value="UniProtKB-KW"/>
</dbReference>
<name>A0A7X7LXZ0_9RHOO</name>
<protein>
    <submittedName>
        <fullName evidence="2">tRNA (Adenosine(37)-N6)-threonylcarbamoyltransferase complex dimerization subunit type 1 TsaB</fullName>
    </submittedName>
</protein>
<dbReference type="Proteomes" id="UP000536534">
    <property type="component" value="Unassembled WGS sequence"/>
</dbReference>
<organism evidence="2 3">
    <name type="scientific">Thauera phenolivorans</name>
    <dbReference type="NCBI Taxonomy" id="1792543"/>
    <lineage>
        <taxon>Bacteria</taxon>
        <taxon>Pseudomonadati</taxon>
        <taxon>Pseudomonadota</taxon>
        <taxon>Betaproteobacteria</taxon>
        <taxon>Rhodocyclales</taxon>
        <taxon>Zoogloeaceae</taxon>
        <taxon>Thauera</taxon>
    </lineage>
</organism>
<dbReference type="EMBL" id="JAAYYV010000382">
    <property type="protein sequence ID" value="NLF55427.1"/>
    <property type="molecule type" value="Genomic_DNA"/>
</dbReference>
<dbReference type="OrthoDB" id="9809995at2"/>
<dbReference type="InterPro" id="IPR000905">
    <property type="entry name" value="Gcp-like_dom"/>
</dbReference>
<dbReference type="Pfam" id="PF00814">
    <property type="entry name" value="TsaD"/>
    <property type="match status" value="1"/>
</dbReference>
<dbReference type="InterPro" id="IPR043129">
    <property type="entry name" value="ATPase_NBD"/>
</dbReference>
<feature type="domain" description="Gcp-like" evidence="1">
    <location>
        <begin position="32"/>
        <end position="123"/>
    </location>
</feature>
<dbReference type="GO" id="GO:0002949">
    <property type="term" value="P:tRNA threonylcarbamoyladenosine modification"/>
    <property type="evidence" value="ECO:0007669"/>
    <property type="project" value="InterPro"/>
</dbReference>
<evidence type="ECO:0000313" key="2">
    <source>
        <dbReference type="EMBL" id="NLF55427.1"/>
    </source>
</evidence>
<proteinExistence type="predicted"/>
<dbReference type="PANTHER" id="PTHR11735">
    <property type="entry name" value="TRNA N6-ADENOSINE THREONYLCARBAMOYLTRANSFERASE"/>
    <property type="match status" value="1"/>
</dbReference>
<sequence length="235" mass="23983">MNLLAIETSCEHGSIALRCGDSLLERAIEGNAAHSEQVLPLIRVLLAEAGLAVGQLDAVAFGSGPGAFTGLRLACGLAQGLALGAGIGVAPVVSLEALALQEEGDRILVATDARMGEIYHAAYLRSSNGGIHGAPLRTVAAPGCCKPDDFAAPAGHWAGIGAAFGVYEDQLASHLGPRLLSARAQAAPRAREVAALGALVLARGELLAPELAAPLYVRDKVAFTTVERRARGGKA</sequence>
<dbReference type="PANTHER" id="PTHR11735:SF11">
    <property type="entry name" value="TRNA THREONYLCARBAMOYLADENOSINE BIOSYNTHESIS PROTEIN TSAB"/>
    <property type="match status" value="1"/>
</dbReference>
<dbReference type="Gene3D" id="3.30.420.40">
    <property type="match status" value="2"/>
</dbReference>
<dbReference type="CDD" id="cd24032">
    <property type="entry name" value="ASKHA_NBD_TsaB"/>
    <property type="match status" value="1"/>
</dbReference>
<dbReference type="NCBIfam" id="TIGR03725">
    <property type="entry name" value="T6A_YeaZ"/>
    <property type="match status" value="1"/>
</dbReference>
<dbReference type="AlphaFoldDB" id="A0A7X7LXZ0"/>
<dbReference type="GO" id="GO:0005829">
    <property type="term" value="C:cytosol"/>
    <property type="evidence" value="ECO:0007669"/>
    <property type="project" value="TreeGrafter"/>
</dbReference>
<dbReference type="RefSeq" id="WP_068804854.1">
    <property type="nucleotide sequence ID" value="NZ_MBFM01000002.1"/>
</dbReference>
<comment type="caution">
    <text evidence="2">The sequence shown here is derived from an EMBL/GenBank/DDBJ whole genome shotgun (WGS) entry which is preliminary data.</text>
</comment>